<dbReference type="Proteomes" id="UP000265798">
    <property type="component" value="Unassembled WGS sequence"/>
</dbReference>
<accession>A0A396Z331</accession>
<proteinExistence type="predicted"/>
<dbReference type="AlphaFoldDB" id="A0A396Z331"/>
<evidence type="ECO:0000313" key="1">
    <source>
        <dbReference type="EMBL" id="RHX89871.1"/>
    </source>
</evidence>
<protein>
    <submittedName>
        <fullName evidence="1">Uncharacterized protein</fullName>
    </submittedName>
</protein>
<name>A0A396Z331_9LEPT</name>
<reference evidence="2" key="1">
    <citation type="submission" date="2018-05" db="EMBL/GenBank/DDBJ databases">
        <title>Leptospira yasudae sp. nov. and Leptospira stimsonii sp. nov., two pathogenic species of the genus Leptospira isolated from environmental sources.</title>
        <authorList>
            <person name="Casanovas-Massana A."/>
            <person name="Hamond C."/>
            <person name="Santos L.A."/>
            <person name="Hacker K.P."/>
            <person name="Balassiano I."/>
            <person name="Medeiros M.A."/>
            <person name="Reis M.G."/>
            <person name="Ko A.I."/>
            <person name="Wunder E.A."/>
        </authorList>
    </citation>
    <scope>NUCLEOTIDE SEQUENCE [LARGE SCALE GENOMIC DNA]</scope>
    <source>
        <strain evidence="2">Yale</strain>
    </source>
</reference>
<gene>
    <name evidence="1" type="ORF">DLM75_13020</name>
</gene>
<organism evidence="1 2">
    <name type="scientific">Leptospira stimsonii</name>
    <dbReference type="NCBI Taxonomy" id="2202203"/>
    <lineage>
        <taxon>Bacteria</taxon>
        <taxon>Pseudomonadati</taxon>
        <taxon>Spirochaetota</taxon>
        <taxon>Spirochaetia</taxon>
        <taxon>Leptospirales</taxon>
        <taxon>Leptospiraceae</taxon>
        <taxon>Leptospira</taxon>
    </lineage>
</organism>
<comment type="caution">
    <text evidence="1">The sequence shown here is derived from an EMBL/GenBank/DDBJ whole genome shotgun (WGS) entry which is preliminary data.</text>
</comment>
<sequence>MDNMDQKYKTSSLALEIKIRLKNELIRCLSQEEDLEKVVELLSMTTLLWFRKNFLFPKL</sequence>
<dbReference type="EMBL" id="QHCT01000003">
    <property type="protein sequence ID" value="RHX89871.1"/>
    <property type="molecule type" value="Genomic_DNA"/>
</dbReference>
<evidence type="ECO:0000313" key="2">
    <source>
        <dbReference type="Proteomes" id="UP000265798"/>
    </source>
</evidence>